<dbReference type="AlphaFoldDB" id="A0A8X6JP66"/>
<accession>A0A8X6JP66</accession>
<dbReference type="EMBL" id="BMAV01026242">
    <property type="protein sequence ID" value="GFS48610.1"/>
    <property type="molecule type" value="Genomic_DNA"/>
</dbReference>
<name>A0A8X6JP66_9ARAC</name>
<protein>
    <submittedName>
        <fullName evidence="1">Uncharacterized protein</fullName>
    </submittedName>
</protein>
<evidence type="ECO:0000313" key="2">
    <source>
        <dbReference type="Proteomes" id="UP000886998"/>
    </source>
</evidence>
<organism evidence="1 2">
    <name type="scientific">Trichonephila inaurata madagascariensis</name>
    <dbReference type="NCBI Taxonomy" id="2747483"/>
    <lineage>
        <taxon>Eukaryota</taxon>
        <taxon>Metazoa</taxon>
        <taxon>Ecdysozoa</taxon>
        <taxon>Arthropoda</taxon>
        <taxon>Chelicerata</taxon>
        <taxon>Arachnida</taxon>
        <taxon>Araneae</taxon>
        <taxon>Araneomorphae</taxon>
        <taxon>Entelegynae</taxon>
        <taxon>Araneoidea</taxon>
        <taxon>Nephilidae</taxon>
        <taxon>Trichonephila</taxon>
        <taxon>Trichonephila inaurata</taxon>
    </lineage>
</organism>
<keyword evidence="2" id="KW-1185">Reference proteome</keyword>
<gene>
    <name evidence="1" type="ORF">TNIN_334591</name>
</gene>
<dbReference type="Proteomes" id="UP000886998">
    <property type="component" value="Unassembled WGS sequence"/>
</dbReference>
<reference evidence="1" key="1">
    <citation type="submission" date="2020-08" db="EMBL/GenBank/DDBJ databases">
        <title>Multicomponent nature underlies the extraordinary mechanical properties of spider dragline silk.</title>
        <authorList>
            <person name="Kono N."/>
            <person name="Nakamura H."/>
            <person name="Mori M."/>
            <person name="Yoshida Y."/>
            <person name="Ohtoshi R."/>
            <person name="Malay A.D."/>
            <person name="Moran D.A.P."/>
            <person name="Tomita M."/>
            <person name="Numata K."/>
            <person name="Arakawa K."/>
        </authorList>
    </citation>
    <scope>NUCLEOTIDE SEQUENCE</scope>
</reference>
<evidence type="ECO:0000313" key="1">
    <source>
        <dbReference type="EMBL" id="GFS48610.1"/>
    </source>
</evidence>
<sequence>MELQTLMPYFTAVPVEMEPATALTLNSYAVTFIIQIKTQKTTLCPSVFNGVRQGVVSRNTTIHYYNSLFTPSCSVVDMEFSSVIILLSILACTAVGQHHEDATDEFLHSKAPEAAIRYMECMEHGHCSDNSGELKSEFVDINEEVPIERK</sequence>
<comment type="caution">
    <text evidence="1">The sequence shown here is derived from an EMBL/GenBank/DDBJ whole genome shotgun (WGS) entry which is preliminary data.</text>
</comment>
<proteinExistence type="predicted"/>